<organism evidence="2 3">
    <name type="scientific">Pseudomonas solani</name>
    <dbReference type="NCBI Taxonomy" id="2731552"/>
    <lineage>
        <taxon>Bacteria</taxon>
        <taxon>Pseudomonadati</taxon>
        <taxon>Pseudomonadota</taxon>
        <taxon>Gammaproteobacteria</taxon>
        <taxon>Pseudomonadales</taxon>
        <taxon>Pseudomonadaceae</taxon>
        <taxon>Pseudomonas</taxon>
    </lineage>
</organism>
<dbReference type="InterPro" id="IPR003615">
    <property type="entry name" value="HNH_nuc"/>
</dbReference>
<dbReference type="Gene3D" id="1.20.5.2050">
    <property type="match status" value="1"/>
</dbReference>
<dbReference type="InterPro" id="IPR044925">
    <property type="entry name" value="His-Me_finger_sf"/>
</dbReference>
<dbReference type="RefSeq" id="WP_265169213.1">
    <property type="nucleotide sequence ID" value="NZ_AP023081.1"/>
</dbReference>
<keyword evidence="3" id="KW-1185">Reference proteome</keyword>
<dbReference type="Gene3D" id="3.90.75.20">
    <property type="match status" value="1"/>
</dbReference>
<reference evidence="2" key="1">
    <citation type="submission" date="2020-05" db="EMBL/GenBank/DDBJ databases">
        <title>Complete genome sequence of Pseudomonas sp. Sm006.</title>
        <authorList>
            <person name="Takeuchi K."/>
            <person name="Someya N."/>
        </authorList>
    </citation>
    <scope>NUCLEOTIDE SEQUENCE</scope>
    <source>
        <strain evidence="2">Sm006</strain>
    </source>
</reference>
<proteinExistence type="predicted"/>
<accession>A0ABN6BMJ4</accession>
<feature type="domain" description="HNH nuclease" evidence="1">
    <location>
        <begin position="50"/>
        <end position="92"/>
    </location>
</feature>
<name>A0ABN6BMJ4_9PSED</name>
<dbReference type="Proteomes" id="UP001064896">
    <property type="component" value="Chromosome"/>
</dbReference>
<evidence type="ECO:0000313" key="2">
    <source>
        <dbReference type="EMBL" id="BCD83620.1"/>
    </source>
</evidence>
<gene>
    <name evidence="2" type="ORF">PSm6_00270</name>
</gene>
<protein>
    <recommendedName>
        <fullName evidence="1">HNH nuclease domain-containing protein</fullName>
    </recommendedName>
</protein>
<dbReference type="SUPFAM" id="SSF54060">
    <property type="entry name" value="His-Me finger endonucleases"/>
    <property type="match status" value="1"/>
</dbReference>
<sequence>MRLPTHEQILLAIYYDPETGLFKKPKGELTGGCSARGGYLSIYICGARFRAHRLAWFYMTGEWPKQEIDHINGDRKDNRFSNLRTCTHQQNNHNQPIRKTNTSGIKGVYWNKRQRKWRGQVCLNYHIHHTKGFDKIDEAEVAVRALREELHGEFANHGSHTTAR</sequence>
<evidence type="ECO:0000259" key="1">
    <source>
        <dbReference type="Pfam" id="PF13392"/>
    </source>
</evidence>
<dbReference type="EMBL" id="AP023081">
    <property type="protein sequence ID" value="BCD83620.1"/>
    <property type="molecule type" value="Genomic_DNA"/>
</dbReference>
<dbReference type="Pfam" id="PF13392">
    <property type="entry name" value="HNH_3"/>
    <property type="match status" value="1"/>
</dbReference>
<evidence type="ECO:0000313" key="3">
    <source>
        <dbReference type="Proteomes" id="UP001064896"/>
    </source>
</evidence>